<dbReference type="PIRSF" id="PIRSF005901">
    <property type="entry name" value="EF-P"/>
    <property type="match status" value="1"/>
</dbReference>
<dbReference type="CDD" id="cd04470">
    <property type="entry name" value="S1_EF-P_repeat_1"/>
    <property type="match status" value="1"/>
</dbReference>
<gene>
    <name evidence="7" type="primary">efp</name>
    <name evidence="12" type="ORF">AUJ66_06040</name>
</gene>
<dbReference type="InterPro" id="IPR014722">
    <property type="entry name" value="Rib_uL2_dom2"/>
</dbReference>
<evidence type="ECO:0000256" key="1">
    <source>
        <dbReference type="ARBA" id="ARBA00004496"/>
    </source>
</evidence>
<dbReference type="EMBL" id="MNUO01000093">
    <property type="protein sequence ID" value="OIN96516.1"/>
    <property type="molecule type" value="Genomic_DNA"/>
</dbReference>
<dbReference type="UniPathway" id="UPA00345"/>
<reference evidence="12 13" key="1">
    <citation type="journal article" date="2016" name="Environ. Microbiol.">
        <title>Genomic resolution of a cold subsurface aquifer community provides metabolic insights for novel microbes adapted to high CO concentrations.</title>
        <authorList>
            <person name="Probst A.J."/>
            <person name="Castelle C.J."/>
            <person name="Singh A."/>
            <person name="Brown C.T."/>
            <person name="Anantharaman K."/>
            <person name="Sharon I."/>
            <person name="Hug L.A."/>
            <person name="Burstein D."/>
            <person name="Emerson J.B."/>
            <person name="Thomas B.C."/>
            <person name="Banfield J.F."/>
        </authorList>
    </citation>
    <scope>NUCLEOTIDE SEQUENCE [LARGE SCALE GENOMIC DNA]</scope>
    <source>
        <strain evidence="12">CG1_02_38_46</strain>
    </source>
</reference>
<dbReference type="InterPro" id="IPR008991">
    <property type="entry name" value="Translation_prot_SH3-like_sf"/>
</dbReference>
<evidence type="ECO:0000313" key="12">
    <source>
        <dbReference type="EMBL" id="OIN96516.1"/>
    </source>
</evidence>
<dbReference type="GO" id="GO:0043043">
    <property type="term" value="P:peptide biosynthetic process"/>
    <property type="evidence" value="ECO:0007669"/>
    <property type="project" value="InterPro"/>
</dbReference>
<accession>A0A1J4SCX2</accession>
<dbReference type="InterPro" id="IPR015365">
    <property type="entry name" value="Elong-fact-P_C"/>
</dbReference>
<dbReference type="GO" id="GO:0005829">
    <property type="term" value="C:cytosol"/>
    <property type="evidence" value="ECO:0007669"/>
    <property type="project" value="UniProtKB-ARBA"/>
</dbReference>
<dbReference type="SUPFAM" id="SSF50249">
    <property type="entry name" value="Nucleic acid-binding proteins"/>
    <property type="match status" value="2"/>
</dbReference>
<evidence type="ECO:0000256" key="7">
    <source>
        <dbReference type="HAMAP-Rule" id="MF_00141"/>
    </source>
</evidence>
<comment type="subcellular location">
    <subcellularLocation>
        <location evidence="1 7">Cytoplasm</location>
    </subcellularLocation>
</comment>
<evidence type="ECO:0000256" key="8">
    <source>
        <dbReference type="NCBIfam" id="TIGR00038"/>
    </source>
</evidence>
<sequence length="193" mass="21911">MISAGDARKGIVIGFEDRLYYVVEFQHVKPGKGGAFVRLRMKDIKSGAVIDRTFRPQDTFEEIYIDERNFQYLYKNGTNFIFMDTQSYEQISFSEAQIGDDVRFLKEGLELKVMFYKEKEAKGDELQSLGIELPKFIELKVINAPPGLKGNTVSSPTKEVILETGFKLQVPLFIEKGDLTRINTSTGEYAGRG</sequence>
<comment type="function">
    <text evidence="7">Involved in peptide bond synthesis. Stimulates efficient translation and peptide-bond synthesis on native or reconstituted 70S ribosomes in vitro. Probably functions indirectly by altering the affinity of the ribosome for aminoacyl-tRNA, thus increasing their reactivity as acceptors for peptidyl transferase.</text>
</comment>
<dbReference type="Proteomes" id="UP000182278">
    <property type="component" value="Unassembled WGS sequence"/>
</dbReference>
<proteinExistence type="inferred from homology"/>
<dbReference type="InterPro" id="IPR001059">
    <property type="entry name" value="Transl_elong_P/YeiP_cen"/>
</dbReference>
<dbReference type="GO" id="GO:0003746">
    <property type="term" value="F:translation elongation factor activity"/>
    <property type="evidence" value="ECO:0007669"/>
    <property type="project" value="UniProtKB-UniRule"/>
</dbReference>
<dbReference type="NCBIfam" id="NF001810">
    <property type="entry name" value="PRK00529.1"/>
    <property type="match status" value="1"/>
</dbReference>
<dbReference type="SUPFAM" id="SSF50104">
    <property type="entry name" value="Translation proteins SH3-like domain"/>
    <property type="match status" value="1"/>
</dbReference>
<dbReference type="CDD" id="cd05794">
    <property type="entry name" value="S1_EF-P_repeat_2"/>
    <property type="match status" value="1"/>
</dbReference>
<evidence type="ECO:0000256" key="2">
    <source>
        <dbReference type="ARBA" id="ARBA00004815"/>
    </source>
</evidence>
<dbReference type="PANTHER" id="PTHR30053:SF12">
    <property type="entry name" value="ELONGATION FACTOR P (EF-P) FAMILY PROTEIN"/>
    <property type="match status" value="1"/>
</dbReference>
<comment type="caution">
    <text evidence="12">The sequence shown here is derived from an EMBL/GenBank/DDBJ whole genome shotgun (WGS) entry which is preliminary data.</text>
</comment>
<evidence type="ECO:0000259" key="11">
    <source>
        <dbReference type="SMART" id="SM01185"/>
    </source>
</evidence>
<dbReference type="Pfam" id="PF01132">
    <property type="entry name" value="EFP"/>
    <property type="match status" value="1"/>
</dbReference>
<keyword evidence="6 7" id="KW-0648">Protein biosynthesis</keyword>
<evidence type="ECO:0000256" key="3">
    <source>
        <dbReference type="ARBA" id="ARBA00009479"/>
    </source>
</evidence>
<dbReference type="NCBIfam" id="TIGR00038">
    <property type="entry name" value="efp"/>
    <property type="match status" value="1"/>
</dbReference>
<evidence type="ECO:0000259" key="10">
    <source>
        <dbReference type="SMART" id="SM00841"/>
    </source>
</evidence>
<dbReference type="InterPro" id="IPR020599">
    <property type="entry name" value="Transl_elong_fac_P/YeiP"/>
</dbReference>
<dbReference type="Gene3D" id="2.30.30.30">
    <property type="match status" value="1"/>
</dbReference>
<comment type="similarity">
    <text evidence="3 7 9">Belongs to the elongation factor P family.</text>
</comment>
<dbReference type="FunFam" id="2.30.30.30:FF:000003">
    <property type="entry name" value="Elongation factor P"/>
    <property type="match status" value="1"/>
</dbReference>
<feature type="domain" description="Elongation factor P C-terminal" evidence="10">
    <location>
        <begin position="137"/>
        <end position="192"/>
    </location>
</feature>
<dbReference type="SMART" id="SM00841">
    <property type="entry name" value="Elong-fact-P_C"/>
    <property type="match status" value="1"/>
</dbReference>
<comment type="pathway">
    <text evidence="2 7">Protein biosynthesis; polypeptide chain elongation.</text>
</comment>
<protein>
    <recommendedName>
        <fullName evidence="7 8">Elongation factor P</fullName>
        <shortName evidence="7">EF-P</shortName>
    </recommendedName>
</protein>
<dbReference type="InterPro" id="IPR013185">
    <property type="entry name" value="Transl_elong_KOW-like"/>
</dbReference>
<name>A0A1J4SCX2_9BACT</name>
<dbReference type="AlphaFoldDB" id="A0A1J4SCX2"/>
<evidence type="ECO:0000256" key="5">
    <source>
        <dbReference type="ARBA" id="ARBA00022768"/>
    </source>
</evidence>
<dbReference type="SMART" id="SM01185">
    <property type="entry name" value="EFP"/>
    <property type="match status" value="1"/>
</dbReference>
<dbReference type="InterPro" id="IPR011768">
    <property type="entry name" value="Transl_elongation_fac_P"/>
</dbReference>
<dbReference type="Pfam" id="PF09285">
    <property type="entry name" value="Elong-fact-P_C"/>
    <property type="match status" value="1"/>
</dbReference>
<evidence type="ECO:0000256" key="6">
    <source>
        <dbReference type="ARBA" id="ARBA00022917"/>
    </source>
</evidence>
<dbReference type="STRING" id="1817893.AUJ66_06040"/>
<dbReference type="FunFam" id="2.40.50.140:FF:000004">
    <property type="entry name" value="Elongation factor P"/>
    <property type="match status" value="1"/>
</dbReference>
<dbReference type="FunFam" id="2.40.50.140:FF:000009">
    <property type="entry name" value="Elongation factor P"/>
    <property type="match status" value="1"/>
</dbReference>
<dbReference type="InterPro" id="IPR013852">
    <property type="entry name" value="Transl_elong_P/YeiP_CS"/>
</dbReference>
<keyword evidence="4 7" id="KW-0963">Cytoplasm</keyword>
<keyword evidence="5 7" id="KW-0251">Elongation factor</keyword>
<dbReference type="Pfam" id="PF08207">
    <property type="entry name" value="EFP_N"/>
    <property type="match status" value="1"/>
</dbReference>
<evidence type="ECO:0000313" key="13">
    <source>
        <dbReference type="Proteomes" id="UP000182278"/>
    </source>
</evidence>
<dbReference type="HAMAP" id="MF_00141">
    <property type="entry name" value="EF_P"/>
    <property type="match status" value="1"/>
</dbReference>
<dbReference type="PROSITE" id="PS01275">
    <property type="entry name" value="EFP"/>
    <property type="match status" value="1"/>
</dbReference>
<dbReference type="PANTHER" id="PTHR30053">
    <property type="entry name" value="ELONGATION FACTOR P"/>
    <property type="match status" value="1"/>
</dbReference>
<organism evidence="12 13">
    <name type="scientific">Candidatus Desantisbacteria bacterium CG1_02_38_46</name>
    <dbReference type="NCBI Taxonomy" id="1817893"/>
    <lineage>
        <taxon>Bacteria</taxon>
        <taxon>Candidatus Desantisiibacteriota</taxon>
    </lineage>
</organism>
<dbReference type="Gene3D" id="2.40.50.140">
    <property type="entry name" value="Nucleic acid-binding proteins"/>
    <property type="match status" value="2"/>
</dbReference>
<evidence type="ECO:0000256" key="9">
    <source>
        <dbReference type="RuleBase" id="RU004389"/>
    </source>
</evidence>
<feature type="domain" description="Translation elongation factor P/YeiP central" evidence="11">
    <location>
        <begin position="67"/>
        <end position="121"/>
    </location>
</feature>
<dbReference type="InterPro" id="IPR012340">
    <property type="entry name" value="NA-bd_OB-fold"/>
</dbReference>
<evidence type="ECO:0000256" key="4">
    <source>
        <dbReference type="ARBA" id="ARBA00022490"/>
    </source>
</evidence>